<dbReference type="GO" id="GO:0003941">
    <property type="term" value="F:L-serine ammonia-lyase activity"/>
    <property type="evidence" value="ECO:0007669"/>
    <property type="project" value="TreeGrafter"/>
</dbReference>
<dbReference type="Pfam" id="PF00291">
    <property type="entry name" value="PALP"/>
    <property type="match status" value="1"/>
</dbReference>
<dbReference type="Gene3D" id="3.40.50.1100">
    <property type="match status" value="2"/>
</dbReference>
<dbReference type="InterPro" id="IPR036052">
    <property type="entry name" value="TrpB-like_PALP_sf"/>
</dbReference>
<evidence type="ECO:0000256" key="3">
    <source>
        <dbReference type="ARBA" id="ARBA00022898"/>
    </source>
</evidence>
<dbReference type="PANTHER" id="PTHR48078">
    <property type="entry name" value="THREONINE DEHYDRATASE, MITOCHONDRIAL-RELATED"/>
    <property type="match status" value="1"/>
</dbReference>
<dbReference type="GO" id="GO:0009088">
    <property type="term" value="P:threonine biosynthetic process"/>
    <property type="evidence" value="ECO:0007669"/>
    <property type="project" value="UniProtKB-UniRule"/>
</dbReference>
<accession>A0A0G0BDM7</accession>
<keyword evidence="4" id="KW-0456">Lyase</keyword>
<evidence type="ECO:0000313" key="9">
    <source>
        <dbReference type="Proteomes" id="UP000034127"/>
    </source>
</evidence>
<evidence type="ECO:0000259" key="7">
    <source>
        <dbReference type="Pfam" id="PF00291"/>
    </source>
</evidence>
<keyword evidence="3 6" id="KW-0663">Pyridoxal phosphate</keyword>
<evidence type="ECO:0000313" key="8">
    <source>
        <dbReference type="EMBL" id="KKP67539.1"/>
    </source>
</evidence>
<gene>
    <name evidence="8" type="ORF">UR63_C0012G0024</name>
</gene>
<comment type="similarity">
    <text evidence="2">Belongs to the threonine synthase family.</text>
</comment>
<protein>
    <recommendedName>
        <fullName evidence="5">Threonine synthase</fullName>
        <ecNumber evidence="5">4.2.3.1</ecNumber>
    </recommendedName>
</protein>
<dbReference type="EMBL" id="LBPX01000012">
    <property type="protein sequence ID" value="KKP67539.1"/>
    <property type="molecule type" value="Genomic_DNA"/>
</dbReference>
<organism evidence="8 9">
    <name type="scientific">Candidatus Roizmanbacteria bacterium GW2011_GWC2_35_12</name>
    <dbReference type="NCBI Taxonomy" id="1618485"/>
    <lineage>
        <taxon>Bacteria</taxon>
        <taxon>Candidatus Roizmaniibacteriota</taxon>
    </lineage>
</organism>
<dbReference type="GO" id="GO:0004795">
    <property type="term" value="F:threonine synthase activity"/>
    <property type="evidence" value="ECO:0007669"/>
    <property type="project" value="UniProtKB-UniRule"/>
</dbReference>
<evidence type="ECO:0000256" key="6">
    <source>
        <dbReference type="PIRSR" id="PIRSR604450-51"/>
    </source>
</evidence>
<dbReference type="PANTHER" id="PTHR48078:SF6">
    <property type="entry name" value="L-THREONINE DEHYDRATASE CATABOLIC TDCB"/>
    <property type="match status" value="1"/>
</dbReference>
<evidence type="ECO:0000256" key="2">
    <source>
        <dbReference type="ARBA" id="ARBA00005517"/>
    </source>
</evidence>
<evidence type="ECO:0000256" key="1">
    <source>
        <dbReference type="ARBA" id="ARBA00001933"/>
    </source>
</evidence>
<dbReference type="AlphaFoldDB" id="A0A0G0BDM7"/>
<dbReference type="InterPro" id="IPR001926">
    <property type="entry name" value="TrpB-like_PALP"/>
</dbReference>
<dbReference type="NCBIfam" id="TIGR00260">
    <property type="entry name" value="thrC"/>
    <property type="match status" value="1"/>
</dbReference>
<sequence>MKNLGQISMGEGNTPIFRLFNLEKFLDWRGEIWVKAEYQNPTGSFKDRGSITEVSEALKRSKKGVVCASTGNMAASLSAYAARAKLKCLVVVPSGTPLGKLLQTIACGAKIIEINGNYDLCVKKAKEIAEKNNYLLCGDYELRRLGQRSLGRELAVSGIDFDAFVVPVGNGTLGCAIIEGFIEKDKWPKFIGVQGKGSDPLTQTWEENSPTLRLIEVPQTVASAMKVGAPLDGRLTLNWVKETNGMILSVNDGEILKAKNLLAKTEGIYVETSAAATLAALIKSKIYSLKVVLILTGNGLKEK</sequence>
<comment type="caution">
    <text evidence="8">The sequence shown here is derived from an EMBL/GenBank/DDBJ whole genome shotgun (WGS) entry which is preliminary data.</text>
</comment>
<comment type="cofactor">
    <cofactor evidence="1 6">
        <name>pyridoxal 5'-phosphate</name>
        <dbReference type="ChEBI" id="CHEBI:597326"/>
    </cofactor>
</comment>
<dbReference type="EC" id="4.2.3.1" evidence="5"/>
<feature type="modified residue" description="N6-(pyridoxal phosphate)lysine" evidence="6">
    <location>
        <position position="46"/>
    </location>
</feature>
<proteinExistence type="inferred from homology"/>
<dbReference type="InterPro" id="IPR004450">
    <property type="entry name" value="Thr_synthase-like"/>
</dbReference>
<dbReference type="SUPFAM" id="SSF53686">
    <property type="entry name" value="Tryptophan synthase beta subunit-like PLP-dependent enzymes"/>
    <property type="match status" value="1"/>
</dbReference>
<name>A0A0G0BDM7_9BACT</name>
<dbReference type="InterPro" id="IPR050147">
    <property type="entry name" value="Ser/Thr_Dehydratase"/>
</dbReference>
<feature type="domain" description="Tryptophan synthase beta chain-like PALP" evidence="7">
    <location>
        <begin position="7"/>
        <end position="297"/>
    </location>
</feature>
<dbReference type="GO" id="GO:0006567">
    <property type="term" value="P:L-threonine catabolic process"/>
    <property type="evidence" value="ECO:0007669"/>
    <property type="project" value="TreeGrafter"/>
</dbReference>
<dbReference type="PATRIC" id="fig|1618485.3.peg.395"/>
<dbReference type="GO" id="GO:0004794">
    <property type="term" value="F:threonine deaminase activity"/>
    <property type="evidence" value="ECO:0007669"/>
    <property type="project" value="TreeGrafter"/>
</dbReference>
<dbReference type="GO" id="GO:0006565">
    <property type="term" value="P:L-serine catabolic process"/>
    <property type="evidence" value="ECO:0007669"/>
    <property type="project" value="TreeGrafter"/>
</dbReference>
<dbReference type="GO" id="GO:0009097">
    <property type="term" value="P:isoleucine biosynthetic process"/>
    <property type="evidence" value="ECO:0007669"/>
    <property type="project" value="TreeGrafter"/>
</dbReference>
<reference evidence="8 9" key="1">
    <citation type="journal article" date="2015" name="Nature">
        <title>rRNA introns, odd ribosomes, and small enigmatic genomes across a large radiation of phyla.</title>
        <authorList>
            <person name="Brown C.T."/>
            <person name="Hug L.A."/>
            <person name="Thomas B.C."/>
            <person name="Sharon I."/>
            <person name="Castelle C.J."/>
            <person name="Singh A."/>
            <person name="Wilkins M.J."/>
            <person name="Williams K.H."/>
            <person name="Banfield J.F."/>
        </authorList>
    </citation>
    <scope>NUCLEOTIDE SEQUENCE [LARGE SCALE GENOMIC DNA]</scope>
</reference>
<evidence type="ECO:0000256" key="5">
    <source>
        <dbReference type="NCBIfam" id="TIGR00260"/>
    </source>
</evidence>
<dbReference type="Proteomes" id="UP000034127">
    <property type="component" value="Unassembled WGS sequence"/>
</dbReference>
<evidence type="ECO:0000256" key="4">
    <source>
        <dbReference type="ARBA" id="ARBA00023239"/>
    </source>
</evidence>